<dbReference type="Pfam" id="PF13359">
    <property type="entry name" value="DDE_Tnp_4"/>
    <property type="match status" value="1"/>
</dbReference>
<evidence type="ECO:0000256" key="3">
    <source>
        <dbReference type="ARBA" id="ARBA00022771"/>
    </source>
</evidence>
<evidence type="ECO:0000256" key="4">
    <source>
        <dbReference type="ARBA" id="ARBA00022833"/>
    </source>
</evidence>
<dbReference type="Pfam" id="PF05485">
    <property type="entry name" value="THAP"/>
    <property type="match status" value="1"/>
</dbReference>
<dbReference type="InterPro" id="IPR006612">
    <property type="entry name" value="THAP_Znf"/>
</dbReference>
<dbReference type="SUPFAM" id="SSF57716">
    <property type="entry name" value="Glucocorticoid receptor-like (DNA-binding domain)"/>
    <property type="match status" value="1"/>
</dbReference>
<keyword evidence="10" id="KW-1185">Reference proteome</keyword>
<dbReference type="EnsemblMetazoa" id="XM_038192036.1">
    <property type="protein sequence ID" value="XP_038047964.1"/>
    <property type="gene ID" value="LOC119722048"/>
</dbReference>
<dbReference type="PANTHER" id="PTHR23080">
    <property type="entry name" value="THAP DOMAIN PROTEIN"/>
    <property type="match status" value="1"/>
</dbReference>
<dbReference type="PROSITE" id="PS50950">
    <property type="entry name" value="ZF_THAP"/>
    <property type="match status" value="1"/>
</dbReference>
<evidence type="ECO:0000256" key="7">
    <source>
        <dbReference type="SAM" id="MobiDB-lite"/>
    </source>
</evidence>
<keyword evidence="4" id="KW-0862">Zinc</keyword>
<keyword evidence="5 6" id="KW-0238">DNA-binding</keyword>
<dbReference type="RefSeq" id="XP_038047964.1">
    <property type="nucleotide sequence ID" value="XM_038192036.1"/>
</dbReference>
<dbReference type="AlphaFoldDB" id="A0A913Z8H3"/>
<feature type="compositionally biased region" description="Basic and acidic residues" evidence="7">
    <location>
        <begin position="99"/>
        <end position="125"/>
    </location>
</feature>
<dbReference type="Proteomes" id="UP000887568">
    <property type="component" value="Unplaced"/>
</dbReference>
<feature type="domain" description="THAP-type" evidence="8">
    <location>
        <begin position="1"/>
        <end position="86"/>
    </location>
</feature>
<dbReference type="InterPro" id="IPR027806">
    <property type="entry name" value="HARBI1_dom"/>
</dbReference>
<evidence type="ECO:0000256" key="2">
    <source>
        <dbReference type="ARBA" id="ARBA00022723"/>
    </source>
</evidence>
<comment type="cofactor">
    <cofactor evidence="1">
        <name>a divalent metal cation</name>
        <dbReference type="ChEBI" id="CHEBI:60240"/>
    </cofactor>
</comment>
<dbReference type="SMART" id="SM00980">
    <property type="entry name" value="THAP"/>
    <property type="match status" value="1"/>
</dbReference>
<keyword evidence="3 6" id="KW-0863">Zinc-finger</keyword>
<name>A0A913Z8H3_PATMI</name>
<dbReference type="InterPro" id="IPR038441">
    <property type="entry name" value="THAP_Znf_sf"/>
</dbReference>
<sequence length="476" mass="54275">MPGSCCAVFGCCHRGGHTFPKDKKIRNQWRRAIKRDSFKPIRPWWPTASSLVCKAHFLDSDYEEKSVLGFKVNKKKLKKTAVPSQFAWSKVEPSSPALSREKRLKERNEKRRLEKEEVKQDECRKGESAENDAVVQDLNLAMQVDIESVPVIQEVHIQTDPLPNYSTCTSETQTESNRGFTIEDFKTDSAGVHYYTGLQDYLTFSDVLASLGPSAFKLTYLHGVRPSICVPDQFFLTVIKCRRYTPNFELSRMFKISESEVYCIFVTWMRFMSLQWREVDIWPSRDCVSFYAPSDFKRNFPTTRTILDGFEFPVKKPKAPTAQQVTFSTYKNRNTAKSVVGVTPGGLVSYMSCAYGGSTSDRQIAERSGLTRRTDPGDAIMVDKGFDIQDTFAPVDVTINIPTFFRKKNRMSGKSVLRDRKISSKRVHVERIIGLGKTYKILTQPLNQTEMTLASNIAFVCFMLLNFRKCIIPSSA</sequence>
<proteinExistence type="predicted"/>
<evidence type="ECO:0000256" key="5">
    <source>
        <dbReference type="ARBA" id="ARBA00023125"/>
    </source>
</evidence>
<dbReference type="GO" id="GO:0008270">
    <property type="term" value="F:zinc ion binding"/>
    <property type="evidence" value="ECO:0007669"/>
    <property type="project" value="UniProtKB-KW"/>
</dbReference>
<keyword evidence="2" id="KW-0479">Metal-binding</keyword>
<dbReference type="GeneID" id="119722048"/>
<evidence type="ECO:0000256" key="1">
    <source>
        <dbReference type="ARBA" id="ARBA00001968"/>
    </source>
</evidence>
<organism evidence="9 10">
    <name type="scientific">Patiria miniata</name>
    <name type="common">Bat star</name>
    <name type="synonym">Asterina miniata</name>
    <dbReference type="NCBI Taxonomy" id="46514"/>
    <lineage>
        <taxon>Eukaryota</taxon>
        <taxon>Metazoa</taxon>
        <taxon>Echinodermata</taxon>
        <taxon>Eleutherozoa</taxon>
        <taxon>Asterozoa</taxon>
        <taxon>Asteroidea</taxon>
        <taxon>Valvatacea</taxon>
        <taxon>Valvatida</taxon>
        <taxon>Asterinidae</taxon>
        <taxon>Patiria</taxon>
    </lineage>
</organism>
<dbReference type="OrthoDB" id="6272738at2759"/>
<feature type="region of interest" description="Disordered" evidence="7">
    <location>
        <begin position="97"/>
        <end position="125"/>
    </location>
</feature>
<evidence type="ECO:0000256" key="6">
    <source>
        <dbReference type="PROSITE-ProRule" id="PRU00309"/>
    </source>
</evidence>
<protein>
    <recommendedName>
        <fullName evidence="8">THAP-type domain-containing protein</fullName>
    </recommendedName>
</protein>
<evidence type="ECO:0000259" key="8">
    <source>
        <dbReference type="PROSITE" id="PS50950"/>
    </source>
</evidence>
<accession>A0A913Z8H3</accession>
<evidence type="ECO:0000313" key="9">
    <source>
        <dbReference type="EnsemblMetazoa" id="XP_038047964.1"/>
    </source>
</evidence>
<reference evidence="9" key="1">
    <citation type="submission" date="2022-11" db="UniProtKB">
        <authorList>
            <consortium name="EnsemblMetazoa"/>
        </authorList>
    </citation>
    <scope>IDENTIFICATION</scope>
</reference>
<dbReference type="GO" id="GO:0003677">
    <property type="term" value="F:DNA binding"/>
    <property type="evidence" value="ECO:0007669"/>
    <property type="project" value="UniProtKB-UniRule"/>
</dbReference>
<evidence type="ECO:0000313" key="10">
    <source>
        <dbReference type="Proteomes" id="UP000887568"/>
    </source>
</evidence>
<dbReference type="Gene3D" id="6.20.210.20">
    <property type="entry name" value="THAP domain"/>
    <property type="match status" value="1"/>
</dbReference>
<dbReference type="OMA" id="CNFRANI"/>